<dbReference type="Proteomes" id="UP001151760">
    <property type="component" value="Unassembled WGS sequence"/>
</dbReference>
<name>A0ABQ5CFE9_9ASTR</name>
<keyword evidence="2" id="KW-1185">Reference proteome</keyword>
<gene>
    <name evidence="1" type="ORF">Tco_0895607</name>
</gene>
<protein>
    <submittedName>
        <fullName evidence="1">Uncharacterized protein</fullName>
    </submittedName>
</protein>
<comment type="caution">
    <text evidence="1">The sequence shown here is derived from an EMBL/GenBank/DDBJ whole genome shotgun (WGS) entry which is preliminary data.</text>
</comment>
<dbReference type="EMBL" id="BQNB010014230">
    <property type="protein sequence ID" value="GJT25670.1"/>
    <property type="molecule type" value="Genomic_DNA"/>
</dbReference>
<reference evidence="1" key="2">
    <citation type="submission" date="2022-01" db="EMBL/GenBank/DDBJ databases">
        <authorList>
            <person name="Yamashiro T."/>
            <person name="Shiraishi A."/>
            <person name="Satake H."/>
            <person name="Nakayama K."/>
        </authorList>
    </citation>
    <scope>NUCLEOTIDE SEQUENCE</scope>
</reference>
<reference evidence="1" key="1">
    <citation type="journal article" date="2022" name="Int. J. Mol. Sci.">
        <title>Draft Genome of Tanacetum Coccineum: Genomic Comparison of Closely Related Tanacetum-Family Plants.</title>
        <authorList>
            <person name="Yamashiro T."/>
            <person name="Shiraishi A."/>
            <person name="Nakayama K."/>
            <person name="Satake H."/>
        </authorList>
    </citation>
    <scope>NUCLEOTIDE SEQUENCE</scope>
</reference>
<accession>A0ABQ5CFE9</accession>
<evidence type="ECO:0000313" key="2">
    <source>
        <dbReference type="Proteomes" id="UP001151760"/>
    </source>
</evidence>
<evidence type="ECO:0000313" key="1">
    <source>
        <dbReference type="EMBL" id="GJT25670.1"/>
    </source>
</evidence>
<sequence length="328" mass="37064">MSLTALTELPQRLSLQRAIQNQEIIDSGCTRHIGLETRPTLLNNKTLSNVAPSLLLEEVKGYITEKMLGQEEQDEKPVDKEDQVFLDELKRLKRQEQDANDASWKLSKNEYCPIQLSYTPVSTASPYGGLSFTDMDQDDYEIPALKDMYGHPTDGIFTNVSYDDEGAVADFTNLETIVNFSPIPTSRINSIHPSTLILGDPNSAVQTRSDVKSAFLYGKIDEEVYVSQPPGFVDPKYPKKRITEEEQLTRLFNKKDKKDSCLILSLQSVPDLDSVHTKDLPSNCIEENLRRLISWQCKMQTIVTTSTTEAEYVAVANCCRQVLWIQNC</sequence>
<proteinExistence type="predicted"/>
<organism evidence="1 2">
    <name type="scientific">Tanacetum coccineum</name>
    <dbReference type="NCBI Taxonomy" id="301880"/>
    <lineage>
        <taxon>Eukaryota</taxon>
        <taxon>Viridiplantae</taxon>
        <taxon>Streptophyta</taxon>
        <taxon>Embryophyta</taxon>
        <taxon>Tracheophyta</taxon>
        <taxon>Spermatophyta</taxon>
        <taxon>Magnoliopsida</taxon>
        <taxon>eudicotyledons</taxon>
        <taxon>Gunneridae</taxon>
        <taxon>Pentapetalae</taxon>
        <taxon>asterids</taxon>
        <taxon>campanulids</taxon>
        <taxon>Asterales</taxon>
        <taxon>Asteraceae</taxon>
        <taxon>Asteroideae</taxon>
        <taxon>Anthemideae</taxon>
        <taxon>Anthemidinae</taxon>
        <taxon>Tanacetum</taxon>
    </lineage>
</organism>